<protein>
    <submittedName>
        <fullName evidence="2">Transposase</fullName>
    </submittedName>
</protein>
<dbReference type="RefSeq" id="WP_394475582.1">
    <property type="nucleotide sequence ID" value="NZ_JBIGHV010000001.1"/>
</dbReference>
<dbReference type="Proteomes" id="UP001606210">
    <property type="component" value="Unassembled WGS sequence"/>
</dbReference>
<evidence type="ECO:0000313" key="3">
    <source>
        <dbReference type="Proteomes" id="UP001606210"/>
    </source>
</evidence>
<dbReference type="SMART" id="SM01321">
    <property type="entry name" value="Y1_Tnp"/>
    <property type="match status" value="1"/>
</dbReference>
<keyword evidence="3" id="KW-1185">Reference proteome</keyword>
<evidence type="ECO:0000313" key="2">
    <source>
        <dbReference type="EMBL" id="MFG6428650.1"/>
    </source>
</evidence>
<accession>A0ABW7EYY2</accession>
<gene>
    <name evidence="2" type="ORF">ACG00Y_01925</name>
</gene>
<proteinExistence type="predicted"/>
<dbReference type="InterPro" id="IPR052715">
    <property type="entry name" value="RAYT_transposase"/>
</dbReference>
<name>A0ABW7EYY2_9BURK</name>
<dbReference type="Gene3D" id="3.30.70.1290">
    <property type="entry name" value="Transposase IS200-like"/>
    <property type="match status" value="1"/>
</dbReference>
<evidence type="ECO:0000259" key="1">
    <source>
        <dbReference type="SMART" id="SM01321"/>
    </source>
</evidence>
<dbReference type="SUPFAM" id="SSF143422">
    <property type="entry name" value="Transposase IS200-like"/>
    <property type="match status" value="1"/>
</dbReference>
<dbReference type="EMBL" id="JBIGHV010000001">
    <property type="protein sequence ID" value="MFG6428650.1"/>
    <property type="molecule type" value="Genomic_DNA"/>
</dbReference>
<dbReference type="PANTHER" id="PTHR36966:SF1">
    <property type="entry name" value="REP-ASSOCIATED TYROSINE TRANSPOSASE"/>
    <property type="match status" value="1"/>
</dbReference>
<comment type="caution">
    <text evidence="2">The sequence shown here is derived from an EMBL/GenBank/DDBJ whole genome shotgun (WGS) entry which is preliminary data.</text>
</comment>
<dbReference type="Pfam" id="PF01797">
    <property type="entry name" value="Y1_Tnp"/>
    <property type="match status" value="1"/>
</dbReference>
<sequence>MRYRRADTPGATYFFTLNAADRSGHLLTEHIGALRDSFRIVRRSRPFVLDAIVVLPDHLHLLMTLPREDADFATRIMLIKQGFSRRIPQGERISASRAVKGERGLWQRRYWEHLIRDDADFERHVDYIHFNPVKHGWVQRAAEWPHSSIHRLIREGVIDAAWASVGNADIDARE</sequence>
<organism evidence="2 3">
    <name type="scientific">Pelomonas parva</name>
    <dbReference type="NCBI Taxonomy" id="3299032"/>
    <lineage>
        <taxon>Bacteria</taxon>
        <taxon>Pseudomonadati</taxon>
        <taxon>Pseudomonadota</taxon>
        <taxon>Betaproteobacteria</taxon>
        <taxon>Burkholderiales</taxon>
        <taxon>Sphaerotilaceae</taxon>
        <taxon>Roseateles</taxon>
    </lineage>
</organism>
<dbReference type="InterPro" id="IPR036515">
    <property type="entry name" value="Transposase_17_sf"/>
</dbReference>
<dbReference type="NCBIfam" id="NF047646">
    <property type="entry name" value="REP_Tyr_transpos"/>
    <property type="match status" value="1"/>
</dbReference>
<reference evidence="2 3" key="1">
    <citation type="submission" date="2024-08" db="EMBL/GenBank/DDBJ databases">
        <authorList>
            <person name="Lu H."/>
        </authorList>
    </citation>
    <scope>NUCLEOTIDE SEQUENCE [LARGE SCALE GENOMIC DNA]</scope>
    <source>
        <strain evidence="2 3">LYH14W</strain>
    </source>
</reference>
<dbReference type="PANTHER" id="PTHR36966">
    <property type="entry name" value="REP-ASSOCIATED TYROSINE TRANSPOSASE"/>
    <property type="match status" value="1"/>
</dbReference>
<feature type="domain" description="Transposase IS200-like" evidence="1">
    <location>
        <begin position="8"/>
        <end position="131"/>
    </location>
</feature>
<dbReference type="InterPro" id="IPR002686">
    <property type="entry name" value="Transposase_17"/>
</dbReference>